<feature type="signal peptide" evidence="1">
    <location>
        <begin position="1"/>
        <end position="18"/>
    </location>
</feature>
<keyword evidence="3" id="KW-1185">Reference proteome</keyword>
<dbReference type="AlphaFoldDB" id="A0A6H1Q326"/>
<proteinExistence type="predicted"/>
<accession>A0A6H1Q326</accession>
<evidence type="ECO:0000313" key="2">
    <source>
        <dbReference type="EMBL" id="QIZ20910.1"/>
    </source>
</evidence>
<evidence type="ECO:0000256" key="1">
    <source>
        <dbReference type="SAM" id="SignalP"/>
    </source>
</evidence>
<keyword evidence="1" id="KW-0732">Signal</keyword>
<feature type="chain" id="PRO_5026050477" evidence="1">
    <location>
        <begin position="19"/>
        <end position="125"/>
    </location>
</feature>
<dbReference type="EMBL" id="CP038852">
    <property type="protein sequence ID" value="QIZ20910.1"/>
    <property type="molecule type" value="Genomic_DNA"/>
</dbReference>
<dbReference type="Proteomes" id="UP000501094">
    <property type="component" value="Chromosome"/>
</dbReference>
<dbReference type="KEGG" id="peg:E5R92_03820"/>
<organism evidence="2 3">
    <name type="scientific">Candidatus Pelagibacter giovannonii</name>
    <dbReference type="NCBI Taxonomy" id="2563896"/>
    <lineage>
        <taxon>Bacteria</taxon>
        <taxon>Pseudomonadati</taxon>
        <taxon>Pseudomonadota</taxon>
        <taxon>Alphaproteobacteria</taxon>
        <taxon>Candidatus Pelagibacterales</taxon>
        <taxon>Candidatus Pelagibacteraceae</taxon>
        <taxon>Candidatus Pelagibacter</taxon>
    </lineage>
</organism>
<sequence length="125" mass="14491">MLRIILLILLLLPTTSKADQGLKISCLNMKYVVIGRKHDPLKFTMQAVGLEYFDKEKGEFVMIEANKLDIGENQVTAKFVDYELGFQMIVFDGDTEPSMTMSKYDYKNNKFLEHYKCDVEMGYIK</sequence>
<name>A0A6H1Q326_9PROT</name>
<dbReference type="RefSeq" id="WP_168606788.1">
    <property type="nucleotide sequence ID" value="NZ_CP038852.1"/>
</dbReference>
<protein>
    <submittedName>
        <fullName evidence="2">Uncharacterized protein</fullName>
    </submittedName>
</protein>
<gene>
    <name evidence="2" type="ORF">E5R92_03820</name>
</gene>
<reference evidence="2 3" key="1">
    <citation type="journal article" date="2020" name="Nat. Microbiol.">
        <title>Lysogenic host-virus interactions in SAR11 marine bacteria.</title>
        <authorList>
            <person name="Morris R.M."/>
            <person name="Cain K.R."/>
            <person name="Hvorecny K.L."/>
            <person name="Kollman J.M."/>
        </authorList>
    </citation>
    <scope>NUCLEOTIDE SEQUENCE [LARGE SCALE GENOMIC DNA]</scope>
    <source>
        <strain evidence="2 3">NP1</strain>
    </source>
</reference>
<evidence type="ECO:0000313" key="3">
    <source>
        <dbReference type="Proteomes" id="UP000501094"/>
    </source>
</evidence>